<accession>A0A166EHF7</accession>
<proteinExistence type="predicted"/>
<reference evidence="1 2" key="1">
    <citation type="submission" date="2016-04" db="EMBL/GenBank/DDBJ databases">
        <title>Genome sequence of Methanobrevibacter cuticularis DSM 11139.</title>
        <authorList>
            <person name="Poehlein A."/>
            <person name="Seedorf H."/>
            <person name="Daniel R."/>
        </authorList>
    </citation>
    <scope>NUCLEOTIDE SEQUENCE [LARGE SCALE GENOMIC DNA]</scope>
    <source>
        <strain evidence="1 2">DSM 11139</strain>
    </source>
</reference>
<dbReference type="AlphaFoldDB" id="A0A166EHF7"/>
<dbReference type="RefSeq" id="WP_067258956.1">
    <property type="nucleotide sequence ID" value="NZ_LWMW01000088.1"/>
</dbReference>
<evidence type="ECO:0000313" key="1">
    <source>
        <dbReference type="EMBL" id="KZX16658.1"/>
    </source>
</evidence>
<dbReference type="STRING" id="47311.MBCUT_06960"/>
<name>A0A166EHF7_9EURY</name>
<dbReference type="OrthoDB" id="78308at2157"/>
<comment type="caution">
    <text evidence="1">The sequence shown here is derived from an EMBL/GenBank/DDBJ whole genome shotgun (WGS) entry which is preliminary data.</text>
</comment>
<dbReference type="PATRIC" id="fig|47311.3.peg.775"/>
<keyword evidence="2" id="KW-1185">Reference proteome</keyword>
<sequence length="64" mass="7200">MVDHDRLLIAVISAVDEELHGKYDFEKIVSNHTINKEGEIVVTGSDFEFGFDSRTYDLIWGAGV</sequence>
<dbReference type="EMBL" id="LWMW01000088">
    <property type="protein sequence ID" value="KZX16658.1"/>
    <property type="molecule type" value="Genomic_DNA"/>
</dbReference>
<protein>
    <submittedName>
        <fullName evidence="1">Uncharacterized protein</fullName>
    </submittedName>
</protein>
<evidence type="ECO:0000313" key="2">
    <source>
        <dbReference type="Proteomes" id="UP000077275"/>
    </source>
</evidence>
<dbReference type="Proteomes" id="UP000077275">
    <property type="component" value="Unassembled WGS sequence"/>
</dbReference>
<gene>
    <name evidence="1" type="ORF">MBCUT_06960</name>
</gene>
<organism evidence="1 2">
    <name type="scientific">Methanobrevibacter cuticularis</name>
    <dbReference type="NCBI Taxonomy" id="47311"/>
    <lineage>
        <taxon>Archaea</taxon>
        <taxon>Methanobacteriati</taxon>
        <taxon>Methanobacteriota</taxon>
        <taxon>Methanomada group</taxon>
        <taxon>Methanobacteria</taxon>
        <taxon>Methanobacteriales</taxon>
        <taxon>Methanobacteriaceae</taxon>
        <taxon>Methanobrevibacter</taxon>
    </lineage>
</organism>